<protein>
    <recommendedName>
        <fullName evidence="4">HTH luxR-type domain-containing protein</fullName>
    </recommendedName>
</protein>
<dbReference type="Pfam" id="PF00196">
    <property type="entry name" value="GerE"/>
    <property type="match status" value="1"/>
</dbReference>
<evidence type="ECO:0000313" key="6">
    <source>
        <dbReference type="Proteomes" id="UP000248039"/>
    </source>
</evidence>
<dbReference type="EMBL" id="PYBW01000066">
    <property type="protein sequence ID" value="PYC77382.1"/>
    <property type="molecule type" value="Genomic_DNA"/>
</dbReference>
<dbReference type="GO" id="GO:0006355">
    <property type="term" value="P:regulation of DNA-templated transcription"/>
    <property type="evidence" value="ECO:0007669"/>
    <property type="project" value="InterPro"/>
</dbReference>
<dbReference type="Gene3D" id="1.10.10.10">
    <property type="entry name" value="Winged helix-like DNA-binding domain superfamily/Winged helix DNA-binding domain"/>
    <property type="match status" value="1"/>
</dbReference>
<organism evidence="5 6">
    <name type="scientific">Streptomyces tateyamensis</name>
    <dbReference type="NCBI Taxonomy" id="565073"/>
    <lineage>
        <taxon>Bacteria</taxon>
        <taxon>Bacillati</taxon>
        <taxon>Actinomycetota</taxon>
        <taxon>Actinomycetes</taxon>
        <taxon>Kitasatosporales</taxon>
        <taxon>Streptomycetaceae</taxon>
        <taxon>Streptomyces</taxon>
    </lineage>
</organism>
<proteinExistence type="predicted"/>
<dbReference type="PROSITE" id="PS50043">
    <property type="entry name" value="HTH_LUXR_2"/>
    <property type="match status" value="1"/>
</dbReference>
<keyword evidence="6" id="KW-1185">Reference proteome</keyword>
<reference evidence="5 6" key="1">
    <citation type="submission" date="2018-03" db="EMBL/GenBank/DDBJ databases">
        <title>Bioinformatic expansion and discovery of thiopeptide antibiotics.</title>
        <authorList>
            <person name="Schwalen C.J."/>
            <person name="Hudson G.A."/>
            <person name="Mitchell D.A."/>
        </authorList>
    </citation>
    <scope>NUCLEOTIDE SEQUENCE [LARGE SCALE GENOMIC DNA]</scope>
    <source>
        <strain evidence="5 6">ATCC 21389</strain>
    </source>
</reference>
<evidence type="ECO:0000259" key="4">
    <source>
        <dbReference type="PROSITE" id="PS50043"/>
    </source>
</evidence>
<dbReference type="CDD" id="cd06170">
    <property type="entry name" value="LuxR_C_like"/>
    <property type="match status" value="1"/>
</dbReference>
<keyword evidence="1" id="KW-0805">Transcription regulation</keyword>
<dbReference type="SMART" id="SM00421">
    <property type="entry name" value="HTH_LUXR"/>
    <property type="match status" value="1"/>
</dbReference>
<comment type="caution">
    <text evidence="5">The sequence shown here is derived from an EMBL/GenBank/DDBJ whole genome shotgun (WGS) entry which is preliminary data.</text>
</comment>
<evidence type="ECO:0000256" key="1">
    <source>
        <dbReference type="ARBA" id="ARBA00023015"/>
    </source>
</evidence>
<evidence type="ECO:0000256" key="3">
    <source>
        <dbReference type="ARBA" id="ARBA00023163"/>
    </source>
</evidence>
<evidence type="ECO:0000313" key="5">
    <source>
        <dbReference type="EMBL" id="PYC77382.1"/>
    </source>
</evidence>
<keyword evidence="2" id="KW-0238">DNA-binding</keyword>
<name>A0A2V4NDY2_9ACTN</name>
<dbReference type="PRINTS" id="PR00038">
    <property type="entry name" value="HTHLUXR"/>
</dbReference>
<dbReference type="PANTHER" id="PTHR44688:SF16">
    <property type="entry name" value="DNA-BINDING TRANSCRIPTIONAL ACTIVATOR DEVR_DOSR"/>
    <property type="match status" value="1"/>
</dbReference>
<gene>
    <name evidence="5" type="ORF">C7C46_18910</name>
</gene>
<keyword evidence="3" id="KW-0804">Transcription</keyword>
<dbReference type="InterPro" id="IPR000792">
    <property type="entry name" value="Tscrpt_reg_LuxR_C"/>
</dbReference>
<dbReference type="GO" id="GO:0003677">
    <property type="term" value="F:DNA binding"/>
    <property type="evidence" value="ECO:0007669"/>
    <property type="project" value="UniProtKB-KW"/>
</dbReference>
<dbReference type="SUPFAM" id="SSF46894">
    <property type="entry name" value="C-terminal effector domain of the bipartite response regulators"/>
    <property type="match status" value="1"/>
</dbReference>
<dbReference type="InterPro" id="IPR016032">
    <property type="entry name" value="Sig_transdc_resp-reg_C-effctor"/>
</dbReference>
<dbReference type="AlphaFoldDB" id="A0A2V4NDY2"/>
<sequence length="101" mass="10977">MAAFLRHRPALTEAHGWLPETLRAAAAASAEPPQAAVAESLSGRELDVLGRVAQLMSTEEVAADLHVSVNTVKTHLKSINRKLGTSRRSEAVHRARRLHLL</sequence>
<dbReference type="RefSeq" id="WP_110671045.1">
    <property type="nucleotide sequence ID" value="NZ_PYBW01000066.1"/>
</dbReference>
<evidence type="ECO:0000256" key="2">
    <source>
        <dbReference type="ARBA" id="ARBA00023125"/>
    </source>
</evidence>
<feature type="domain" description="HTH luxR-type" evidence="4">
    <location>
        <begin position="34"/>
        <end position="99"/>
    </location>
</feature>
<dbReference type="OrthoDB" id="134985at2"/>
<dbReference type="PANTHER" id="PTHR44688">
    <property type="entry name" value="DNA-BINDING TRANSCRIPTIONAL ACTIVATOR DEVR_DOSR"/>
    <property type="match status" value="1"/>
</dbReference>
<accession>A0A2V4NDY2</accession>
<dbReference type="Proteomes" id="UP000248039">
    <property type="component" value="Unassembled WGS sequence"/>
</dbReference>
<dbReference type="InterPro" id="IPR036388">
    <property type="entry name" value="WH-like_DNA-bd_sf"/>
</dbReference>